<name>A0ABW7F4B6_9BURK</name>
<comment type="caution">
    <text evidence="3">The sequence shown here is derived from an EMBL/GenBank/DDBJ whole genome shotgun (WGS) entry which is preliminary data.</text>
</comment>
<keyword evidence="2" id="KW-0732">Signal</keyword>
<feature type="region of interest" description="Disordered" evidence="1">
    <location>
        <begin position="204"/>
        <end position="224"/>
    </location>
</feature>
<accession>A0ABW7F4B6</accession>
<keyword evidence="4" id="KW-1185">Reference proteome</keyword>
<feature type="chain" id="PRO_5046441499" description="Outer membrane protein beta-barrel domain-containing protein" evidence="2">
    <location>
        <begin position="19"/>
        <end position="507"/>
    </location>
</feature>
<protein>
    <recommendedName>
        <fullName evidence="5">Outer membrane protein beta-barrel domain-containing protein</fullName>
    </recommendedName>
</protein>
<evidence type="ECO:0000313" key="4">
    <source>
        <dbReference type="Proteomes" id="UP001606210"/>
    </source>
</evidence>
<dbReference type="Proteomes" id="UP001606210">
    <property type="component" value="Unassembled WGS sequence"/>
</dbReference>
<evidence type="ECO:0000256" key="1">
    <source>
        <dbReference type="SAM" id="MobiDB-lite"/>
    </source>
</evidence>
<proteinExistence type="predicted"/>
<organism evidence="3 4">
    <name type="scientific">Pelomonas parva</name>
    <dbReference type="NCBI Taxonomy" id="3299032"/>
    <lineage>
        <taxon>Bacteria</taxon>
        <taxon>Pseudomonadati</taxon>
        <taxon>Pseudomonadota</taxon>
        <taxon>Betaproteobacteria</taxon>
        <taxon>Burkholderiales</taxon>
        <taxon>Sphaerotilaceae</taxon>
        <taxon>Roseateles</taxon>
    </lineage>
</organism>
<reference evidence="3 4" key="1">
    <citation type="submission" date="2024-08" db="EMBL/GenBank/DDBJ databases">
        <authorList>
            <person name="Lu H."/>
        </authorList>
    </citation>
    <scope>NUCLEOTIDE SEQUENCE [LARGE SCALE GENOMIC DNA]</scope>
    <source>
        <strain evidence="3 4">LYH14W</strain>
    </source>
</reference>
<dbReference type="EMBL" id="JBIGHV010000004">
    <property type="protein sequence ID" value="MFG6430726.1"/>
    <property type="molecule type" value="Genomic_DNA"/>
</dbReference>
<sequence length="507" mass="53114">MTSRLAALLALLPACALATPDDAPFANPARLNTVRPAALESNWTAMKMPDGGRTAFASISYMLAYDDDWGFGPGFYGTAKGNYGGIFTVGFTGQRRWRLSSNTHLAASLYVGAGGGLSSDVMRFGGGLMLRPELSLRTHNGPWYTGVGIAQIRFPSGNVKSRVGVAFTVGRSMDFASFSPDDAGKPGRSGRRTGLGMDEITLTGGMEQPRASSRTRGGTPYSGRVGKAGAELRQYIAEGSWWGFEASGAAKGGVDGYMEVLGQIGQDWALFGTPRLRFGGQLAAGLGGGGSVDSGNGWLLRAGPTLRWITPWGPSLRLDAGLTYAPTGAYTAPYLRAALSMPLNRTPTLIGDDPGGTVRVHQIGASVMHLPRVRFKNRPDEAVSHLAVNMSSEFSPRLYGTAQAGSAAVGSAGAYSFGLFGLGLQSDPLLGGKLRVGAEWLVGAAGGGGVQVGGGAVTQAEVWAQWLLAERLRLRAGVGQFRTVRSSDQSAPLTHLQISYAFGALQR</sequence>
<evidence type="ECO:0008006" key="5">
    <source>
        <dbReference type="Google" id="ProtNLM"/>
    </source>
</evidence>
<evidence type="ECO:0000256" key="2">
    <source>
        <dbReference type="SAM" id="SignalP"/>
    </source>
</evidence>
<evidence type="ECO:0000313" key="3">
    <source>
        <dbReference type="EMBL" id="MFG6430726.1"/>
    </source>
</evidence>
<gene>
    <name evidence="3" type="ORF">ACG00Y_12430</name>
</gene>
<dbReference type="RefSeq" id="WP_394479204.1">
    <property type="nucleotide sequence ID" value="NZ_JBIGHV010000004.1"/>
</dbReference>
<feature type="signal peptide" evidence="2">
    <location>
        <begin position="1"/>
        <end position="18"/>
    </location>
</feature>